<dbReference type="EMBL" id="OW240915">
    <property type="protein sequence ID" value="CAH2282106.1"/>
    <property type="molecule type" value="Genomic_DNA"/>
</dbReference>
<dbReference type="AlphaFoldDB" id="A0AAD1W2I2"/>
<evidence type="ECO:0000313" key="2">
    <source>
        <dbReference type="Proteomes" id="UP001295444"/>
    </source>
</evidence>
<accession>A0AAD1W2I2</accession>
<gene>
    <name evidence="1" type="ORF">PECUL_23A004412</name>
</gene>
<evidence type="ECO:0008006" key="3">
    <source>
        <dbReference type="Google" id="ProtNLM"/>
    </source>
</evidence>
<keyword evidence="2" id="KW-1185">Reference proteome</keyword>
<evidence type="ECO:0000313" key="1">
    <source>
        <dbReference type="EMBL" id="CAH2282106.1"/>
    </source>
</evidence>
<protein>
    <recommendedName>
        <fullName evidence="3">Reverse transcriptase zinc-binding domain-containing protein</fullName>
    </recommendedName>
</protein>
<sequence>MLDILSERRGKVTSEVCAHRKRGDGFPEPTKTGNKAGKILANQLKAKYLQTKIPYLYSKDHARIYNPNTIVEELAGFYEDLYNLRNNPNTKSPSVVDITRYLSQITLPQIPTHHMNLLDAPFTETERAINAHIWKKKPPRISFHSLWRPFKKGGLNVPNIMLYYKATLLSQSLYVMMSTHKPVWVDLESACGGSHSLYNALWSSTPLASPSTLPTSRYITKSWSMWSTAIWPKAELLYLAPLSALSALSPDLQTSKWSSLGVTHVHKLLGTNGIHPFPTLQERYNLPSRDIFLYLRVKHILLSHSIEHIDPLSLSNIGSQCYHTRLIRPLCKLLSLCYRTLSDIHGHSKLTYMKQWETSLGITPTLMEWEQAITYTKKSSKCVILWEAYFKMLMRWYLVPSRIHKIYPNSPSICWRCNSSLGSIEHIFWHCPNLQNFWKDVQTTIRAICKITFPLSPEIYLLHIIPNLRDIPSRDAVLNVLVAAKISIAAHWKDTQPPSLKETLGRVEVTYHHECEWAKGGNRSHVLDKWKNWESFKDPHTTK</sequence>
<name>A0AAD1W2I2_PELCU</name>
<proteinExistence type="predicted"/>
<reference evidence="1" key="1">
    <citation type="submission" date="2022-03" db="EMBL/GenBank/DDBJ databases">
        <authorList>
            <person name="Alioto T."/>
            <person name="Alioto T."/>
            <person name="Gomez Garrido J."/>
        </authorList>
    </citation>
    <scope>NUCLEOTIDE SEQUENCE</scope>
</reference>
<dbReference type="Proteomes" id="UP001295444">
    <property type="component" value="Chromosome 04"/>
</dbReference>
<organism evidence="1 2">
    <name type="scientific">Pelobates cultripes</name>
    <name type="common">Western spadefoot toad</name>
    <dbReference type="NCBI Taxonomy" id="61616"/>
    <lineage>
        <taxon>Eukaryota</taxon>
        <taxon>Metazoa</taxon>
        <taxon>Chordata</taxon>
        <taxon>Craniata</taxon>
        <taxon>Vertebrata</taxon>
        <taxon>Euteleostomi</taxon>
        <taxon>Amphibia</taxon>
        <taxon>Batrachia</taxon>
        <taxon>Anura</taxon>
        <taxon>Pelobatoidea</taxon>
        <taxon>Pelobatidae</taxon>
        <taxon>Pelobates</taxon>
    </lineage>
</organism>